<proteinExistence type="predicted"/>
<evidence type="ECO:0000313" key="2">
    <source>
        <dbReference type="EnsemblMetazoa" id="ADAC010270-PA"/>
    </source>
</evidence>
<reference evidence="1 3" key="1">
    <citation type="journal article" date="2010" name="BMC Genomics">
        <title>Combination of measures distinguishes pre-miRNAs from other stem-loops in the genome of the newly sequenced Anopheles darlingi.</title>
        <authorList>
            <person name="Mendes N.D."/>
            <person name="Freitas A.T."/>
            <person name="Vasconcelos A.T."/>
            <person name="Sagot M.F."/>
        </authorList>
    </citation>
    <scope>NUCLEOTIDE SEQUENCE</scope>
</reference>
<dbReference type="EMBL" id="ADMH02002162">
    <property type="protein sequence ID" value="ETN58153.1"/>
    <property type="molecule type" value="Genomic_DNA"/>
</dbReference>
<evidence type="ECO:0000313" key="1">
    <source>
        <dbReference type="EMBL" id="ETN58153.1"/>
    </source>
</evidence>
<gene>
    <name evidence="1" type="ORF">AND_010270</name>
</gene>
<sequence>MFFQRLPVGWFRNPPAAFAGESIIGMAFGHFLPFEAMAEVVGRKGLRKFRHLRRRLYGGGEAYLPT</sequence>
<reference evidence="1" key="2">
    <citation type="submission" date="2010-05" db="EMBL/GenBank/DDBJ databases">
        <authorList>
            <person name="Almeida L.G."/>
            <person name="Nicolas M.F."/>
            <person name="Souza R.C."/>
            <person name="Vasconcelos A.T.R."/>
        </authorList>
    </citation>
    <scope>NUCLEOTIDE SEQUENCE</scope>
</reference>
<name>W5J466_ANODA</name>
<reference evidence="2" key="4">
    <citation type="submission" date="2015-06" db="UniProtKB">
        <authorList>
            <consortium name="EnsemblMetazoa"/>
        </authorList>
    </citation>
    <scope>IDENTIFICATION</scope>
</reference>
<protein>
    <submittedName>
        <fullName evidence="1 2">Uncharacterized protein</fullName>
    </submittedName>
</protein>
<dbReference type="AlphaFoldDB" id="W5J466"/>
<organism evidence="1">
    <name type="scientific">Anopheles darlingi</name>
    <name type="common">Mosquito</name>
    <dbReference type="NCBI Taxonomy" id="43151"/>
    <lineage>
        <taxon>Eukaryota</taxon>
        <taxon>Metazoa</taxon>
        <taxon>Ecdysozoa</taxon>
        <taxon>Arthropoda</taxon>
        <taxon>Hexapoda</taxon>
        <taxon>Insecta</taxon>
        <taxon>Pterygota</taxon>
        <taxon>Neoptera</taxon>
        <taxon>Endopterygota</taxon>
        <taxon>Diptera</taxon>
        <taxon>Nematocera</taxon>
        <taxon>Culicoidea</taxon>
        <taxon>Culicidae</taxon>
        <taxon>Anophelinae</taxon>
        <taxon>Anopheles</taxon>
    </lineage>
</organism>
<reference evidence="1" key="3">
    <citation type="journal article" date="2013" name="Nucleic Acids Res.">
        <title>The genome of Anopheles darlingi, the main neotropical malaria vector.</title>
        <authorList>
            <person name="Marinotti O."/>
            <person name="Cerqueira G.C."/>
            <person name="de Almeida L.G."/>
            <person name="Ferro M.I."/>
            <person name="Loreto E.L."/>
            <person name="Zaha A."/>
            <person name="Teixeira S.M."/>
            <person name="Wespiser A.R."/>
            <person name="Almeida E Silva A."/>
            <person name="Schlindwein A.D."/>
            <person name="Pacheco A.C."/>
            <person name="Silva A.L."/>
            <person name="Graveley B.R."/>
            <person name="Walenz B.P."/>
            <person name="Lima Bde A."/>
            <person name="Ribeiro C.A."/>
            <person name="Nunes-Silva C.G."/>
            <person name="de Carvalho C.R."/>
            <person name="Soares C.M."/>
            <person name="de Menezes C.B."/>
            <person name="Matiolli C."/>
            <person name="Caffrey D."/>
            <person name="Araujo D.A."/>
            <person name="de Oliveira D.M."/>
            <person name="Golenbock D."/>
            <person name="Grisard E.C."/>
            <person name="Fantinatti-Garboggini F."/>
            <person name="de Carvalho F.M."/>
            <person name="Barcellos F.G."/>
            <person name="Prosdocimi F."/>
            <person name="May G."/>
            <person name="Azevedo Junior G.M."/>
            <person name="Guimaraes G.M."/>
            <person name="Goldman G.H."/>
            <person name="Padilha I.Q."/>
            <person name="Batista Jda S."/>
            <person name="Ferro J.A."/>
            <person name="Ribeiro J.M."/>
            <person name="Fietto J.L."/>
            <person name="Dabbas K.M."/>
            <person name="Cerdeira L."/>
            <person name="Agnez-Lima L.F."/>
            <person name="Brocchi M."/>
            <person name="de Carvalho M.O."/>
            <person name="Teixeira Mde M."/>
            <person name="Diniz Maia Mde M."/>
            <person name="Goldman M.H."/>
            <person name="Cruz Schneider M.P."/>
            <person name="Felipe M.S."/>
            <person name="Hungria M."/>
            <person name="Nicolas M.F."/>
            <person name="Pereira M."/>
            <person name="Montes M.A."/>
            <person name="Cantao M.E."/>
            <person name="Vincentz M."/>
            <person name="Rafael M.S."/>
            <person name="Silverman N."/>
            <person name="Stoco P.H."/>
            <person name="Souza R.C."/>
            <person name="Vicentini R."/>
            <person name="Gazzinelli R.T."/>
            <person name="Neves Rde O."/>
            <person name="Silva R."/>
            <person name="Astolfi-Filho S."/>
            <person name="Maciel T.E."/>
            <person name="Urmenyi T.P."/>
            <person name="Tadei W.P."/>
            <person name="Camargo E.P."/>
            <person name="de Vasconcelos A.T."/>
        </authorList>
    </citation>
    <scope>NUCLEOTIDE SEQUENCE</scope>
</reference>
<evidence type="ECO:0000313" key="3">
    <source>
        <dbReference type="Proteomes" id="UP000000673"/>
    </source>
</evidence>
<dbReference type="Proteomes" id="UP000000673">
    <property type="component" value="Unassembled WGS sequence"/>
</dbReference>
<accession>W5J466</accession>
<dbReference type="HOGENOM" id="CLU_2833242_0_0_1"/>
<dbReference type="EnsemblMetazoa" id="ADAC010270-RA">
    <property type="protein sequence ID" value="ADAC010270-PA"/>
    <property type="gene ID" value="ADAC010270"/>
</dbReference>
<keyword evidence="3" id="KW-1185">Reference proteome</keyword>
<dbReference type="VEuPathDB" id="VectorBase:ADAC010270"/>